<evidence type="ECO:0000313" key="1">
    <source>
        <dbReference type="EMBL" id="QKW52518.1"/>
    </source>
</evidence>
<name>A0A7H8NFR0_9ACTN</name>
<protein>
    <submittedName>
        <fullName evidence="1">Uncharacterized protein</fullName>
    </submittedName>
</protein>
<dbReference type="Proteomes" id="UP000509303">
    <property type="component" value="Chromosome"/>
</dbReference>
<gene>
    <name evidence="1" type="ORF">HUT08_26615</name>
</gene>
<accession>A0A7H8NFR0</accession>
<reference evidence="1 2" key="1">
    <citation type="submission" date="2020-06" db="EMBL/GenBank/DDBJ databases">
        <title>Genome mining for natural products.</title>
        <authorList>
            <person name="Zhang B."/>
            <person name="Shi J."/>
            <person name="Ge H."/>
        </authorList>
    </citation>
    <scope>NUCLEOTIDE SEQUENCE [LARGE SCALE GENOMIC DNA]</scope>
    <source>
        <strain evidence="1 2">NA00687</strain>
    </source>
</reference>
<dbReference type="AlphaFoldDB" id="A0A7H8NFR0"/>
<dbReference type="RefSeq" id="WP_176164231.1">
    <property type="nucleotide sequence ID" value="NZ_CP054929.1"/>
</dbReference>
<keyword evidence="2" id="KW-1185">Reference proteome</keyword>
<organism evidence="1 2">
    <name type="scientific">Streptomyces buecherae</name>
    <dbReference type="NCBI Taxonomy" id="2763006"/>
    <lineage>
        <taxon>Bacteria</taxon>
        <taxon>Bacillati</taxon>
        <taxon>Actinomycetota</taxon>
        <taxon>Actinomycetes</taxon>
        <taxon>Kitasatosporales</taxon>
        <taxon>Streptomycetaceae</taxon>
        <taxon>Streptomyces</taxon>
    </lineage>
</organism>
<proteinExistence type="predicted"/>
<sequence>MPGGGYVVPDGVLQLRGQPVPRTRERALQDTATAHRLWARSERLTGVRYPWPTEPPRAG</sequence>
<dbReference type="EMBL" id="CP054929">
    <property type="protein sequence ID" value="QKW52518.1"/>
    <property type="molecule type" value="Genomic_DNA"/>
</dbReference>
<evidence type="ECO:0000313" key="2">
    <source>
        <dbReference type="Proteomes" id="UP000509303"/>
    </source>
</evidence>